<keyword evidence="9" id="KW-1185">Reference proteome</keyword>
<dbReference type="GO" id="GO:0160148">
    <property type="term" value="F:tRNA pseudouridine(55) synthase activity"/>
    <property type="evidence" value="ECO:0007669"/>
    <property type="project" value="UniProtKB-EC"/>
</dbReference>
<dbReference type="HAMAP" id="MF_01080">
    <property type="entry name" value="TruB_bact"/>
    <property type="match status" value="1"/>
</dbReference>
<proteinExistence type="inferred from homology"/>
<dbReference type="InterPro" id="IPR014780">
    <property type="entry name" value="tRNA_psdUridine_synth_TruB"/>
</dbReference>
<name>A0ABT5YLK7_9PROT</name>
<organism evidence="8 9">
    <name type="scientific">Aquibaculum arenosum</name>
    <dbReference type="NCBI Taxonomy" id="3032591"/>
    <lineage>
        <taxon>Bacteria</taxon>
        <taxon>Pseudomonadati</taxon>
        <taxon>Pseudomonadota</taxon>
        <taxon>Alphaproteobacteria</taxon>
        <taxon>Rhodospirillales</taxon>
        <taxon>Rhodovibrionaceae</taxon>
        <taxon>Aquibaculum</taxon>
    </lineage>
</organism>
<evidence type="ECO:0000256" key="3">
    <source>
        <dbReference type="ARBA" id="ARBA00022694"/>
    </source>
</evidence>
<dbReference type="InterPro" id="IPR032819">
    <property type="entry name" value="TruB_C"/>
</dbReference>
<dbReference type="InterPro" id="IPR002501">
    <property type="entry name" value="PsdUridine_synth_N"/>
</dbReference>
<dbReference type="EMBL" id="JARHUD010000003">
    <property type="protein sequence ID" value="MDF2095733.1"/>
    <property type="molecule type" value="Genomic_DNA"/>
</dbReference>
<evidence type="ECO:0000259" key="7">
    <source>
        <dbReference type="Pfam" id="PF16198"/>
    </source>
</evidence>
<comment type="function">
    <text evidence="5">Responsible for synthesis of pseudouridine from uracil-55 in the psi GC loop of transfer RNAs.</text>
</comment>
<protein>
    <recommendedName>
        <fullName evidence="5">tRNA pseudouridine synthase B</fullName>
        <ecNumber evidence="5">5.4.99.25</ecNumber>
    </recommendedName>
    <alternativeName>
        <fullName evidence="5">tRNA pseudouridine(55) synthase</fullName>
        <shortName evidence="5">Psi55 synthase</shortName>
    </alternativeName>
    <alternativeName>
        <fullName evidence="5">tRNA pseudouridylate synthase</fullName>
    </alternativeName>
    <alternativeName>
        <fullName evidence="5">tRNA-uridine isomerase</fullName>
    </alternativeName>
</protein>
<feature type="domain" description="Pseudouridine synthase II N-terminal" evidence="6">
    <location>
        <begin position="32"/>
        <end position="180"/>
    </location>
</feature>
<dbReference type="PANTHER" id="PTHR13767">
    <property type="entry name" value="TRNA-PSEUDOURIDINE SYNTHASE"/>
    <property type="match status" value="1"/>
</dbReference>
<dbReference type="Gene3D" id="3.30.2350.10">
    <property type="entry name" value="Pseudouridine synthase"/>
    <property type="match status" value="1"/>
</dbReference>
<sequence length="308" mass="33473">MARRRKGRDINGWLVIDKPSGMTSTDVVNRVRRLLDARKVGHGGTLDPLATGLLPLAFGEATKTVAWVMEGDKTYRFTVRWGERTDSDDAEGEVVERSDLRPSREAIEAVLPRFVGLIEQVPPAYSAIKVDGQRAYDLARDGEAVTLKARPVRIDHFELVDMPDADHAVFEVGSGKGAYMRSLARDLGDALGCLGHIAQLRRLAVGPFTEEDAISLDSLEQGEHCAAAVEQVLPVETALDDIPALALTEPEAGRMRSGQAISLLSRSQAERVRDLEPGDTVCAMSGGKLVAIARFEAGELRPVRVLNL</sequence>
<feature type="domain" description="tRNA pseudouridylate synthase B C-terminal" evidence="7">
    <location>
        <begin position="181"/>
        <end position="239"/>
    </location>
</feature>
<evidence type="ECO:0000259" key="6">
    <source>
        <dbReference type="Pfam" id="PF01509"/>
    </source>
</evidence>
<evidence type="ECO:0000313" key="9">
    <source>
        <dbReference type="Proteomes" id="UP001215503"/>
    </source>
</evidence>
<comment type="catalytic activity">
    <reaction evidence="1 5">
        <text>uridine(55) in tRNA = pseudouridine(55) in tRNA</text>
        <dbReference type="Rhea" id="RHEA:42532"/>
        <dbReference type="Rhea" id="RHEA-COMP:10101"/>
        <dbReference type="Rhea" id="RHEA-COMP:10102"/>
        <dbReference type="ChEBI" id="CHEBI:65314"/>
        <dbReference type="ChEBI" id="CHEBI:65315"/>
        <dbReference type="EC" id="5.4.99.25"/>
    </reaction>
</comment>
<evidence type="ECO:0000256" key="5">
    <source>
        <dbReference type="HAMAP-Rule" id="MF_01080"/>
    </source>
</evidence>
<dbReference type="Proteomes" id="UP001215503">
    <property type="component" value="Unassembled WGS sequence"/>
</dbReference>
<comment type="caution">
    <text evidence="8">The sequence shown here is derived from an EMBL/GenBank/DDBJ whole genome shotgun (WGS) entry which is preliminary data.</text>
</comment>
<comment type="similarity">
    <text evidence="2 5">Belongs to the pseudouridine synthase TruB family. Type 1 subfamily.</text>
</comment>
<dbReference type="CDD" id="cd02573">
    <property type="entry name" value="PseudoU_synth_EcTruB"/>
    <property type="match status" value="1"/>
</dbReference>
<dbReference type="NCBIfam" id="TIGR00431">
    <property type="entry name" value="TruB"/>
    <property type="match status" value="1"/>
</dbReference>
<dbReference type="EC" id="5.4.99.25" evidence="5"/>
<dbReference type="PANTHER" id="PTHR13767:SF2">
    <property type="entry name" value="PSEUDOURIDYLATE SYNTHASE TRUB1"/>
    <property type="match status" value="1"/>
</dbReference>
<evidence type="ECO:0000313" key="8">
    <source>
        <dbReference type="EMBL" id="MDF2095733.1"/>
    </source>
</evidence>
<dbReference type="RefSeq" id="WP_275821410.1">
    <property type="nucleotide sequence ID" value="NZ_JARHUD010000003.1"/>
</dbReference>
<evidence type="ECO:0000256" key="2">
    <source>
        <dbReference type="ARBA" id="ARBA00005642"/>
    </source>
</evidence>
<dbReference type="Pfam" id="PF01509">
    <property type="entry name" value="TruB_N"/>
    <property type="match status" value="1"/>
</dbReference>
<evidence type="ECO:0000256" key="4">
    <source>
        <dbReference type="ARBA" id="ARBA00023235"/>
    </source>
</evidence>
<gene>
    <name evidence="5 8" type="primary">truB</name>
    <name evidence="8" type="ORF">P2G67_07055</name>
</gene>
<reference evidence="8 9" key="1">
    <citation type="submission" date="2023-03" db="EMBL/GenBank/DDBJ databases">
        <title>Fodinicurvata sp. CAU 1616 isolated from sea sendiment.</title>
        <authorList>
            <person name="Kim W."/>
        </authorList>
    </citation>
    <scope>NUCLEOTIDE SEQUENCE [LARGE SCALE GENOMIC DNA]</scope>
    <source>
        <strain evidence="8 9">CAU 1616</strain>
    </source>
</reference>
<dbReference type="Pfam" id="PF16198">
    <property type="entry name" value="TruB_C_2"/>
    <property type="match status" value="1"/>
</dbReference>
<keyword evidence="4 5" id="KW-0413">Isomerase</keyword>
<dbReference type="SUPFAM" id="SSF55120">
    <property type="entry name" value="Pseudouridine synthase"/>
    <property type="match status" value="1"/>
</dbReference>
<keyword evidence="3 5" id="KW-0819">tRNA processing</keyword>
<feature type="active site" description="Nucleophile" evidence="5">
    <location>
        <position position="47"/>
    </location>
</feature>
<accession>A0ABT5YLK7</accession>
<evidence type="ECO:0000256" key="1">
    <source>
        <dbReference type="ARBA" id="ARBA00000385"/>
    </source>
</evidence>
<dbReference type="InterPro" id="IPR020103">
    <property type="entry name" value="PsdUridine_synth_cat_dom_sf"/>
</dbReference>